<keyword evidence="3" id="KW-1185">Reference proteome</keyword>
<evidence type="ECO:0000313" key="2">
    <source>
        <dbReference type="EMBL" id="KAJ7026197.1"/>
    </source>
</evidence>
<reference evidence="2" key="1">
    <citation type="submission" date="2023-03" db="EMBL/GenBank/DDBJ databases">
        <title>Massive genome expansion in bonnet fungi (Mycena s.s.) driven by repeated elements and novel gene families across ecological guilds.</title>
        <authorList>
            <consortium name="Lawrence Berkeley National Laboratory"/>
            <person name="Harder C.B."/>
            <person name="Miyauchi S."/>
            <person name="Viragh M."/>
            <person name="Kuo A."/>
            <person name="Thoen E."/>
            <person name="Andreopoulos B."/>
            <person name="Lu D."/>
            <person name="Skrede I."/>
            <person name="Drula E."/>
            <person name="Henrissat B."/>
            <person name="Morin E."/>
            <person name="Kohler A."/>
            <person name="Barry K."/>
            <person name="LaButti K."/>
            <person name="Morin E."/>
            <person name="Salamov A."/>
            <person name="Lipzen A."/>
            <person name="Mereny Z."/>
            <person name="Hegedus B."/>
            <person name="Baldrian P."/>
            <person name="Stursova M."/>
            <person name="Weitz H."/>
            <person name="Taylor A."/>
            <person name="Grigoriev I.V."/>
            <person name="Nagy L.G."/>
            <person name="Martin F."/>
            <person name="Kauserud H."/>
        </authorList>
    </citation>
    <scope>NUCLEOTIDE SEQUENCE</scope>
    <source>
        <strain evidence="2">CBHHK200</strain>
    </source>
</reference>
<dbReference type="AlphaFoldDB" id="A0AAD6WV03"/>
<comment type="caution">
    <text evidence="2">The sequence shown here is derived from an EMBL/GenBank/DDBJ whole genome shotgun (WGS) entry which is preliminary data.</text>
</comment>
<keyword evidence="1" id="KW-0732">Signal</keyword>
<protein>
    <submittedName>
        <fullName evidence="2">Uncharacterized protein</fullName>
    </submittedName>
</protein>
<feature type="chain" id="PRO_5042002187" evidence="1">
    <location>
        <begin position="26"/>
        <end position="198"/>
    </location>
</feature>
<accession>A0AAD6WV03</accession>
<dbReference type="Proteomes" id="UP001218188">
    <property type="component" value="Unassembled WGS sequence"/>
</dbReference>
<evidence type="ECO:0000256" key="1">
    <source>
        <dbReference type="SAM" id="SignalP"/>
    </source>
</evidence>
<dbReference type="EMBL" id="JARJCM010000142">
    <property type="protein sequence ID" value="KAJ7026197.1"/>
    <property type="molecule type" value="Genomic_DNA"/>
</dbReference>
<gene>
    <name evidence="2" type="ORF">C8F04DRAFT_1268369</name>
</gene>
<name>A0AAD6WV03_9AGAR</name>
<proteinExistence type="predicted"/>
<sequence>MRPSFLFSLPPLTLFSAAALKYSSALPRPPLRVHPPHAAPRRPLCSPLRPASSLSCNRVAHPATPYRNAAPTCTPVSASALPAHLRHRLAPAVQPPPATKPSSVLKIPLSRPASARRRLQLLSPPAAQRYQRSAEPACQITHVPQSRFRASFCVHGLVNAARGQRNNWPGRISAVSHLTTRPFPPCRRICTGKDVSAI</sequence>
<feature type="signal peptide" evidence="1">
    <location>
        <begin position="1"/>
        <end position="25"/>
    </location>
</feature>
<evidence type="ECO:0000313" key="3">
    <source>
        <dbReference type="Proteomes" id="UP001218188"/>
    </source>
</evidence>
<organism evidence="2 3">
    <name type="scientific">Mycena alexandri</name>
    <dbReference type="NCBI Taxonomy" id="1745969"/>
    <lineage>
        <taxon>Eukaryota</taxon>
        <taxon>Fungi</taxon>
        <taxon>Dikarya</taxon>
        <taxon>Basidiomycota</taxon>
        <taxon>Agaricomycotina</taxon>
        <taxon>Agaricomycetes</taxon>
        <taxon>Agaricomycetidae</taxon>
        <taxon>Agaricales</taxon>
        <taxon>Marasmiineae</taxon>
        <taxon>Mycenaceae</taxon>
        <taxon>Mycena</taxon>
    </lineage>
</organism>